<gene>
    <name evidence="1" type="ORF">C8J55DRAFT_10299</name>
</gene>
<sequence length="333" mass="36572">MDTLPIEILTDVLVIVLQDAATKPTNILCTSSQFQSIAQRILHKDLCFYSSSQLSQFASLLSKGTLSLVCEPQTLMLDIAGGASSGIFEGLYAVLTEILSNARSKKDENGRLVLDTLRLRLNSLTHDDHRLINASLSNANARKFIWTGPDPPHHFSTAIVSPAVFPLFTALSTYSHLTYLHLTNIAFPNPIISPDAHWTGIPCLPSLRSFHLGQATFLTAEDIADFVLRCTGQLQNSSCNLESSNVVFEHIRLVDVYEESIWGPRLKLPRILSACTTMLEESQYSNEMLSSTISDSIGNLISVDAKTERIMGGDRVIPEAEVLAILATTRTIV</sequence>
<accession>A0A9W9E1N6</accession>
<name>A0A9W9E1N6_9AGAR</name>
<proteinExistence type="predicted"/>
<dbReference type="Proteomes" id="UP001150238">
    <property type="component" value="Unassembled WGS sequence"/>
</dbReference>
<comment type="caution">
    <text evidence="1">The sequence shown here is derived from an EMBL/GenBank/DDBJ whole genome shotgun (WGS) entry which is preliminary data.</text>
</comment>
<reference evidence="1" key="1">
    <citation type="submission" date="2022-08" db="EMBL/GenBank/DDBJ databases">
        <authorList>
            <consortium name="DOE Joint Genome Institute"/>
            <person name="Min B."/>
            <person name="Riley R."/>
            <person name="Sierra-Patev S."/>
            <person name="Naranjo-Ortiz M."/>
            <person name="Looney B."/>
            <person name="Konkel Z."/>
            <person name="Slot J.C."/>
            <person name="Sakamoto Y."/>
            <person name="Steenwyk J.L."/>
            <person name="Rokas A."/>
            <person name="Carro J."/>
            <person name="Camarero S."/>
            <person name="Ferreira P."/>
            <person name="Molpeceres G."/>
            <person name="Ruiz-Duenas F.J."/>
            <person name="Serrano A."/>
            <person name="Henrissat B."/>
            <person name="Drula E."/>
            <person name="Hughes K.W."/>
            <person name="Mata J.L."/>
            <person name="Ishikawa N.K."/>
            <person name="Vargas-Isla R."/>
            <person name="Ushijima S."/>
            <person name="Smith C.A."/>
            <person name="Ahrendt S."/>
            <person name="Andreopoulos W."/>
            <person name="He G."/>
            <person name="Labutti K."/>
            <person name="Lipzen A."/>
            <person name="Ng V."/>
            <person name="Sandor L."/>
            <person name="Barry K."/>
            <person name="Martinez A.T."/>
            <person name="Xiao Y."/>
            <person name="Gibbons J.G."/>
            <person name="Terashima K."/>
            <person name="Hibbett D.S."/>
            <person name="Grigoriev I.V."/>
        </authorList>
    </citation>
    <scope>NUCLEOTIDE SEQUENCE</scope>
    <source>
        <strain evidence="1">Sp2 HRB7682 ss15</strain>
    </source>
</reference>
<evidence type="ECO:0000313" key="1">
    <source>
        <dbReference type="EMBL" id="KAJ4496057.1"/>
    </source>
</evidence>
<organism evidence="1 2">
    <name type="scientific">Lentinula lateritia</name>
    <dbReference type="NCBI Taxonomy" id="40482"/>
    <lineage>
        <taxon>Eukaryota</taxon>
        <taxon>Fungi</taxon>
        <taxon>Dikarya</taxon>
        <taxon>Basidiomycota</taxon>
        <taxon>Agaricomycotina</taxon>
        <taxon>Agaricomycetes</taxon>
        <taxon>Agaricomycetidae</taxon>
        <taxon>Agaricales</taxon>
        <taxon>Marasmiineae</taxon>
        <taxon>Omphalotaceae</taxon>
        <taxon>Lentinula</taxon>
    </lineage>
</organism>
<protein>
    <submittedName>
        <fullName evidence="1">Uncharacterized protein</fullName>
    </submittedName>
</protein>
<evidence type="ECO:0000313" key="2">
    <source>
        <dbReference type="Proteomes" id="UP001150238"/>
    </source>
</evidence>
<dbReference type="EMBL" id="JANVFS010000001">
    <property type="protein sequence ID" value="KAJ4496057.1"/>
    <property type="molecule type" value="Genomic_DNA"/>
</dbReference>
<reference evidence="1" key="2">
    <citation type="journal article" date="2023" name="Proc. Natl. Acad. Sci. U.S.A.">
        <title>A global phylogenomic analysis of the shiitake genus Lentinula.</title>
        <authorList>
            <person name="Sierra-Patev S."/>
            <person name="Min B."/>
            <person name="Naranjo-Ortiz M."/>
            <person name="Looney B."/>
            <person name="Konkel Z."/>
            <person name="Slot J.C."/>
            <person name="Sakamoto Y."/>
            <person name="Steenwyk J.L."/>
            <person name="Rokas A."/>
            <person name="Carro J."/>
            <person name="Camarero S."/>
            <person name="Ferreira P."/>
            <person name="Molpeceres G."/>
            <person name="Ruiz-Duenas F.J."/>
            <person name="Serrano A."/>
            <person name="Henrissat B."/>
            <person name="Drula E."/>
            <person name="Hughes K.W."/>
            <person name="Mata J.L."/>
            <person name="Ishikawa N.K."/>
            <person name="Vargas-Isla R."/>
            <person name="Ushijima S."/>
            <person name="Smith C.A."/>
            <person name="Donoghue J."/>
            <person name="Ahrendt S."/>
            <person name="Andreopoulos W."/>
            <person name="He G."/>
            <person name="LaButti K."/>
            <person name="Lipzen A."/>
            <person name="Ng V."/>
            <person name="Riley R."/>
            <person name="Sandor L."/>
            <person name="Barry K."/>
            <person name="Martinez A.T."/>
            <person name="Xiao Y."/>
            <person name="Gibbons J.G."/>
            <person name="Terashima K."/>
            <person name="Grigoriev I.V."/>
            <person name="Hibbett D."/>
        </authorList>
    </citation>
    <scope>NUCLEOTIDE SEQUENCE</scope>
    <source>
        <strain evidence="1">Sp2 HRB7682 ss15</strain>
    </source>
</reference>
<dbReference type="AlphaFoldDB" id="A0A9W9E1N6"/>